<evidence type="ECO:0000256" key="1">
    <source>
        <dbReference type="SAM" id="MobiDB-lite"/>
    </source>
</evidence>
<dbReference type="VEuPathDB" id="ToxoDB:ENH_00009210"/>
<dbReference type="Proteomes" id="UP000030754">
    <property type="component" value="Unassembled WGS sequence"/>
</dbReference>
<evidence type="ECO:0000313" key="2">
    <source>
        <dbReference type="EMBL" id="CDJ62247.1"/>
    </source>
</evidence>
<sequence>PPRSSFERVFNSLSICRVAAEEAYHHLRLSRFCVPLYLRCLAILGGPQGPLEGPLGAPEGPPGALLGAPGGPQGPPEGPPGAPGGPPESPEGPPEALEGPLGALGGPLGALGGPLGALGETAEDLGGPWGPPKDPTLRQEWMQLRMCTAFNLYSLWASQGALPQARKVANAYLLWD</sequence>
<accession>U6MDD1</accession>
<feature type="compositionally biased region" description="Low complexity" evidence="1">
    <location>
        <begin position="52"/>
        <end position="67"/>
    </location>
</feature>
<keyword evidence="3" id="KW-1185">Reference proteome</keyword>
<evidence type="ECO:0000313" key="3">
    <source>
        <dbReference type="Proteomes" id="UP000030754"/>
    </source>
</evidence>
<dbReference type="RefSeq" id="XP_013439609.1">
    <property type="nucleotide sequence ID" value="XM_013584155.1"/>
</dbReference>
<dbReference type="GeneID" id="25471107"/>
<protein>
    <submittedName>
        <fullName evidence="2">General transcription factor IIIC, polypeptide 3, putative</fullName>
    </submittedName>
</protein>
<feature type="non-terminal residue" evidence="2">
    <location>
        <position position="1"/>
    </location>
</feature>
<name>U6MDD1_9EIME</name>
<proteinExistence type="predicted"/>
<dbReference type="EMBL" id="HG722395">
    <property type="protein sequence ID" value="CDJ62247.1"/>
    <property type="molecule type" value="Genomic_DNA"/>
</dbReference>
<organism evidence="2 3">
    <name type="scientific">Eimeria necatrix</name>
    <dbReference type="NCBI Taxonomy" id="51315"/>
    <lineage>
        <taxon>Eukaryota</taxon>
        <taxon>Sar</taxon>
        <taxon>Alveolata</taxon>
        <taxon>Apicomplexa</taxon>
        <taxon>Conoidasida</taxon>
        <taxon>Coccidia</taxon>
        <taxon>Eucoccidiorida</taxon>
        <taxon>Eimeriorina</taxon>
        <taxon>Eimeriidae</taxon>
        <taxon>Eimeria</taxon>
    </lineage>
</organism>
<feature type="region of interest" description="Disordered" evidence="1">
    <location>
        <begin position="52"/>
        <end position="104"/>
    </location>
</feature>
<reference evidence="2" key="1">
    <citation type="submission" date="2013-10" db="EMBL/GenBank/DDBJ databases">
        <title>Genomic analysis of the causative agents of coccidiosis in chickens.</title>
        <authorList>
            <person name="Reid A.J."/>
            <person name="Blake D."/>
            <person name="Billington K."/>
            <person name="Browne H."/>
            <person name="Dunn M."/>
            <person name="Hung S."/>
            <person name="Kawahara F."/>
            <person name="Miranda-Saavedra D."/>
            <person name="Mourier T."/>
            <person name="Nagra H."/>
            <person name="Otto T.D."/>
            <person name="Rawlings N."/>
            <person name="Sanchez A."/>
            <person name="Sanders M."/>
            <person name="Subramaniam C."/>
            <person name="Tay Y."/>
            <person name="Dear P."/>
            <person name="Doerig C."/>
            <person name="Gruber A."/>
            <person name="Parkinson J."/>
            <person name="Shirley M."/>
            <person name="Wan K.L."/>
            <person name="Berriman M."/>
            <person name="Tomley F."/>
            <person name="Pain A."/>
        </authorList>
    </citation>
    <scope>NUCLEOTIDE SEQUENCE [LARGE SCALE GENOMIC DNA]</scope>
    <source>
        <strain evidence="2">Houghton</strain>
    </source>
</reference>
<gene>
    <name evidence="2" type="ORF">ENH_00009210</name>
</gene>
<feature type="compositionally biased region" description="Pro residues" evidence="1">
    <location>
        <begin position="72"/>
        <end position="93"/>
    </location>
</feature>
<reference evidence="2" key="2">
    <citation type="submission" date="2013-10" db="EMBL/GenBank/DDBJ databases">
        <authorList>
            <person name="Aslett M."/>
        </authorList>
    </citation>
    <scope>NUCLEOTIDE SEQUENCE [LARGE SCALE GENOMIC DNA]</scope>
    <source>
        <strain evidence="2">Houghton</strain>
    </source>
</reference>
<dbReference type="AlphaFoldDB" id="U6MDD1"/>
<dbReference type="OrthoDB" id="9991317at2759"/>